<evidence type="ECO:0000256" key="3">
    <source>
        <dbReference type="ARBA" id="ARBA00022771"/>
    </source>
</evidence>
<dbReference type="AlphaFoldDB" id="A0ABD3FB87"/>
<name>A0ABD3FB87_9STRA</name>
<dbReference type="GO" id="GO:0008270">
    <property type="term" value="F:zinc ion binding"/>
    <property type="evidence" value="ECO:0007669"/>
    <property type="project" value="UniProtKB-KW"/>
</dbReference>
<evidence type="ECO:0000256" key="1">
    <source>
        <dbReference type="ARBA" id="ARBA00004123"/>
    </source>
</evidence>
<keyword evidence="5" id="KW-0539">Nucleus</keyword>
<keyword evidence="4" id="KW-0862">Zinc</keyword>
<keyword evidence="7" id="KW-1185">Reference proteome</keyword>
<dbReference type="SUPFAM" id="SSF53098">
    <property type="entry name" value="Ribonuclease H-like"/>
    <property type="match status" value="1"/>
</dbReference>
<accession>A0ABD3FB87</accession>
<keyword evidence="2" id="KW-0479">Metal-binding</keyword>
<dbReference type="PANTHER" id="PTHR46481:SF10">
    <property type="entry name" value="ZINC FINGER BED DOMAIN-CONTAINING PROTEIN 39"/>
    <property type="match status" value="1"/>
</dbReference>
<evidence type="ECO:0000256" key="4">
    <source>
        <dbReference type="ARBA" id="ARBA00022833"/>
    </source>
</evidence>
<reference evidence="6 7" key="1">
    <citation type="submission" date="2024-09" db="EMBL/GenBank/DDBJ databases">
        <title>Genome sequencing and assembly of Phytophthora oleae, isolate VK10A, causative agent of rot of olive drupes.</title>
        <authorList>
            <person name="Conti Taguali S."/>
            <person name="Riolo M."/>
            <person name="La Spada F."/>
            <person name="Cacciola S.O."/>
            <person name="Dionisio G."/>
        </authorList>
    </citation>
    <scope>NUCLEOTIDE SEQUENCE [LARGE SCALE GENOMIC DNA]</scope>
    <source>
        <strain evidence="6 7">VK10A</strain>
    </source>
</reference>
<proteinExistence type="predicted"/>
<dbReference type="PANTHER" id="PTHR46481">
    <property type="entry name" value="ZINC FINGER BED DOMAIN-CONTAINING PROTEIN 4"/>
    <property type="match status" value="1"/>
</dbReference>
<comment type="subcellular location">
    <subcellularLocation>
        <location evidence="1">Nucleus</location>
    </subcellularLocation>
</comment>
<dbReference type="Proteomes" id="UP001632037">
    <property type="component" value="Unassembled WGS sequence"/>
</dbReference>
<dbReference type="InterPro" id="IPR012337">
    <property type="entry name" value="RNaseH-like_sf"/>
</dbReference>
<dbReference type="EMBL" id="JBIMZQ010000027">
    <property type="protein sequence ID" value="KAL3663554.1"/>
    <property type="molecule type" value="Genomic_DNA"/>
</dbReference>
<organism evidence="6 7">
    <name type="scientific">Phytophthora oleae</name>
    <dbReference type="NCBI Taxonomy" id="2107226"/>
    <lineage>
        <taxon>Eukaryota</taxon>
        <taxon>Sar</taxon>
        <taxon>Stramenopiles</taxon>
        <taxon>Oomycota</taxon>
        <taxon>Peronosporomycetes</taxon>
        <taxon>Peronosporales</taxon>
        <taxon>Peronosporaceae</taxon>
        <taxon>Phytophthora</taxon>
    </lineage>
</organism>
<evidence type="ECO:0000256" key="2">
    <source>
        <dbReference type="ARBA" id="ARBA00022723"/>
    </source>
</evidence>
<gene>
    <name evidence="6" type="ORF">V7S43_011441</name>
</gene>
<comment type="caution">
    <text evidence="6">The sequence shown here is derived from an EMBL/GenBank/DDBJ whole genome shotgun (WGS) entry which is preliminary data.</text>
</comment>
<keyword evidence="3" id="KW-0863">Zinc-finger</keyword>
<sequence length="407" mass="45470">MYQATQNIWTPQVNQDGVTVHVARWLIRDGLQYNMITTPAFREFLAGTTGNPDVTVPSHQTYNDILDNSYESFQNDTKSLLLKEFNELHKTPFITLEHDLCTNKAKTLSWALPAGSLTTSGGHANLRFLHKLGVMVMTRGGGGGGRANLLDVELKQRYGLDVEKMARFTISDTASAARKVSKQFDSTLQTDCSMHALSLCIGYGIGLEDNVRNMYTPDLNDKEGKVCIKKKVVVTEEGAFPESGAVIRKLRALNNCFASSRSPERVAKLKEVQTFYKIPQLAAIIDIDVRVASTVKLFRRSIVNYPAFNAFFQRADLTKSKKAVLTSITMSEWELVVQLEAVMQRIADLALVESQSATMLSSTMYVLLQVASARMNSYNFSVFRYTGPAMQTRTRKVLPVVRSHCRI</sequence>
<protein>
    <submittedName>
        <fullName evidence="6">Uncharacterized protein</fullName>
    </submittedName>
</protein>
<evidence type="ECO:0000313" key="6">
    <source>
        <dbReference type="EMBL" id="KAL3663554.1"/>
    </source>
</evidence>
<evidence type="ECO:0000256" key="5">
    <source>
        <dbReference type="ARBA" id="ARBA00023242"/>
    </source>
</evidence>
<dbReference type="InterPro" id="IPR052035">
    <property type="entry name" value="ZnF_BED_domain_contain"/>
</dbReference>
<evidence type="ECO:0000313" key="7">
    <source>
        <dbReference type="Proteomes" id="UP001632037"/>
    </source>
</evidence>
<dbReference type="GO" id="GO:0005634">
    <property type="term" value="C:nucleus"/>
    <property type="evidence" value="ECO:0007669"/>
    <property type="project" value="UniProtKB-SubCell"/>
</dbReference>